<dbReference type="Proteomes" id="UP000887576">
    <property type="component" value="Unplaced"/>
</dbReference>
<protein>
    <submittedName>
        <fullName evidence="2">Uncharacterized protein</fullName>
    </submittedName>
</protein>
<dbReference type="WBParaSite" id="JU765_v2.g17015.t1">
    <property type="protein sequence ID" value="JU765_v2.g17015.t1"/>
    <property type="gene ID" value="JU765_v2.g17015"/>
</dbReference>
<reference evidence="2" key="1">
    <citation type="submission" date="2022-11" db="UniProtKB">
        <authorList>
            <consortium name="WormBaseParasite"/>
        </authorList>
    </citation>
    <scope>IDENTIFICATION</scope>
</reference>
<name>A0AC34QK50_9BILA</name>
<sequence length="445" mass="50445">MDVDEPEDAPEKPSLDDSPCVLSSNNSPYSSLSGISSISVANNKVNPELLAKRLKEMRQSRRRSSLFNCPANKVDDNLSQLFPEEGTAKDDSSFMLKSPDFSQSRISDVIEPLAASTPKRTFFLNDSLEKYWKEHQKHLRFAKQASTFVYKPADLEVSAPSFFAGMNREQPCEPTEARDFESFPEYWPEEDSTKLCSFSDTVENALDALHLPDSNKSLLNSTGILEGNSSRFVFSSYGCCEHSLSCAQSSLMASLTESVNYMKNMAKHLKDFPGIFSLCEKLEPAFLIYEMSPILPLIANLCEIELMDIFLGASKKEEVDRKTNQILLCLAKKSKQTTNYALELSKEMEADLPKSKFIDKLTDAMCADQDTNPEKKTEYLKNMNDIRKQSELVKKCLDLRRVEFKQEIDRRKNELEAKMDKNTKDFEAFIAKVMENLKEIANGDD</sequence>
<proteinExistence type="predicted"/>
<evidence type="ECO:0000313" key="2">
    <source>
        <dbReference type="WBParaSite" id="JU765_v2.g17015.t1"/>
    </source>
</evidence>
<evidence type="ECO:0000313" key="1">
    <source>
        <dbReference type="Proteomes" id="UP000887576"/>
    </source>
</evidence>
<organism evidence="1 2">
    <name type="scientific">Panagrolaimus sp. JU765</name>
    <dbReference type="NCBI Taxonomy" id="591449"/>
    <lineage>
        <taxon>Eukaryota</taxon>
        <taxon>Metazoa</taxon>
        <taxon>Ecdysozoa</taxon>
        <taxon>Nematoda</taxon>
        <taxon>Chromadorea</taxon>
        <taxon>Rhabditida</taxon>
        <taxon>Tylenchina</taxon>
        <taxon>Panagrolaimomorpha</taxon>
        <taxon>Panagrolaimoidea</taxon>
        <taxon>Panagrolaimidae</taxon>
        <taxon>Panagrolaimus</taxon>
    </lineage>
</organism>
<accession>A0AC34QK50</accession>